<dbReference type="RefSeq" id="WP_013881826.1">
    <property type="nucleotide sequence ID" value="NC_015667.1"/>
</dbReference>
<keyword evidence="3" id="KW-1185">Reference proteome</keyword>
<sequence>MAVDEDQTTTEVGDGGGHGGNYNKSCPLPPATVPDEDLDDDFQGAMHALQRERDSEHGQPTVVETYGNQALIWLGEYELHAYSERWDDPTAELYILVDQSFDGSDPHWMMMTPAVTVDDQDAGVIQCRNTFTKPSDSHYDKVEKVLEVADEESAIAFSWRWSKMNRQPEQMRDLADAHSIVQYLLRLDGAEGAA</sequence>
<dbReference type="OrthoDB" id="374107at2157"/>
<evidence type="ECO:0000256" key="1">
    <source>
        <dbReference type="SAM" id="MobiDB-lite"/>
    </source>
</evidence>
<protein>
    <submittedName>
        <fullName evidence="2">Uncharacterized protein</fullName>
    </submittedName>
</protein>
<dbReference type="AlphaFoldDB" id="F8DEJ8"/>
<evidence type="ECO:0000313" key="2">
    <source>
        <dbReference type="EMBL" id="AEH39285.1"/>
    </source>
</evidence>
<name>F8DEJ8_HALXS</name>
<gene>
    <name evidence="2" type="ordered locus">Halxa_0032</name>
</gene>
<dbReference type="GeneID" id="10799375"/>
<accession>F8DEJ8</accession>
<organism evidence="2 3">
    <name type="scientific">Halopiger xanaduensis (strain DSM 18323 / JCM 14033 / SH-6)</name>
    <dbReference type="NCBI Taxonomy" id="797210"/>
    <lineage>
        <taxon>Archaea</taxon>
        <taxon>Methanobacteriati</taxon>
        <taxon>Methanobacteriota</taxon>
        <taxon>Stenosarchaea group</taxon>
        <taxon>Halobacteria</taxon>
        <taxon>Halobacteriales</taxon>
        <taxon>Natrialbaceae</taxon>
        <taxon>Halopiger</taxon>
    </lineage>
</organism>
<reference evidence="3" key="1">
    <citation type="journal article" date="2012" name="Stand. Genomic Sci.">
        <title>Complete genome sequence of Halopiger xanaduensis type strain (SH-6(T)).</title>
        <authorList>
            <person name="Anderson I."/>
            <person name="Tindall B.J."/>
            <person name="Rohde M."/>
            <person name="Lucas S."/>
            <person name="Han J."/>
            <person name="Lapidus A."/>
            <person name="Cheng J.F."/>
            <person name="Goodwin L."/>
            <person name="Pitluck S."/>
            <person name="Peters L."/>
            <person name="Pati A."/>
            <person name="Mikhailova N."/>
            <person name="Pagani I."/>
            <person name="Teshima H."/>
            <person name="Han C."/>
            <person name="Tapia R."/>
            <person name="Land M."/>
            <person name="Woyke T."/>
            <person name="Klenk H.P."/>
            <person name="Kyrpides N."/>
            <person name="Ivanova N."/>
        </authorList>
    </citation>
    <scope>NUCLEOTIDE SEQUENCE [LARGE SCALE GENOMIC DNA]</scope>
    <source>
        <strain evidence="3">DSM 18323 / JCM 14033 / SH-6</strain>
        <plasmid evidence="3">Plasmid pHALXA02</plasmid>
    </source>
</reference>
<proteinExistence type="predicted"/>
<geneLocation type="plasmid" evidence="2 3">
    <name>pHALXA02</name>
</geneLocation>
<keyword evidence="2" id="KW-0614">Plasmid</keyword>
<evidence type="ECO:0000313" key="3">
    <source>
        <dbReference type="Proteomes" id="UP000006794"/>
    </source>
</evidence>
<dbReference type="EMBL" id="CP002841">
    <property type="protein sequence ID" value="AEH39285.1"/>
    <property type="molecule type" value="Genomic_DNA"/>
</dbReference>
<dbReference type="KEGG" id="hxa:Halxa_0032"/>
<dbReference type="Proteomes" id="UP000006794">
    <property type="component" value="Plasmid pHALXA02"/>
</dbReference>
<dbReference type="HOGENOM" id="CLU_1399727_0_0_2"/>
<feature type="region of interest" description="Disordered" evidence="1">
    <location>
        <begin position="1"/>
        <end position="40"/>
    </location>
</feature>